<gene>
    <name evidence="1" type="ORF">MKS88_002636</name>
</gene>
<name>A0ACB9YAR7_PLABR</name>
<protein>
    <submittedName>
        <fullName evidence="1">Uncharacterized protein</fullName>
    </submittedName>
</protein>
<dbReference type="Proteomes" id="UP001056978">
    <property type="component" value="Chromosome 9"/>
</dbReference>
<organism evidence="1 2">
    <name type="scientific">Plasmodium brasilianum</name>
    <dbReference type="NCBI Taxonomy" id="5824"/>
    <lineage>
        <taxon>Eukaryota</taxon>
        <taxon>Sar</taxon>
        <taxon>Alveolata</taxon>
        <taxon>Apicomplexa</taxon>
        <taxon>Aconoidasida</taxon>
        <taxon>Haemosporida</taxon>
        <taxon>Plasmodiidae</taxon>
        <taxon>Plasmodium</taxon>
        <taxon>Plasmodium (Plasmodium)</taxon>
    </lineage>
</organism>
<sequence length="220" mass="25280">MKENIMWLNKYSQSLDKKYNFYEKLSLTTNILLVEDSLYIKSTKVVHGKSEKVKLLGKEKDISNDNDHASKSKKLKESSLNTKEGDNIDKKKRIYLIKGIDIFFEKKIFNLLDSIYKIKYNRKNSKTSAYIMICKNIGLAVTPPFLILLSVLVVILMLCYAFFKFISSYDTSSGSLGLGFLPLALVYSLFLVLVSVLNVLSIIYTLTKIVKYNMIKEKNH</sequence>
<comment type="caution">
    <text evidence="1">The sequence shown here is derived from an EMBL/GenBank/DDBJ whole genome shotgun (WGS) entry which is preliminary data.</text>
</comment>
<keyword evidence="2" id="KW-1185">Reference proteome</keyword>
<dbReference type="EMBL" id="CM043777">
    <property type="protein sequence ID" value="KAI4838163.1"/>
    <property type="molecule type" value="Genomic_DNA"/>
</dbReference>
<proteinExistence type="predicted"/>
<accession>A0ACB9YAR7</accession>
<evidence type="ECO:0000313" key="2">
    <source>
        <dbReference type="Proteomes" id="UP001056978"/>
    </source>
</evidence>
<evidence type="ECO:0000313" key="1">
    <source>
        <dbReference type="EMBL" id="KAI4838163.1"/>
    </source>
</evidence>
<reference evidence="1" key="1">
    <citation type="submission" date="2022-06" db="EMBL/GenBank/DDBJ databases">
        <title>The First Complete Genome of the Simian Malaria Parasite Plasmodium brasilianum.</title>
        <authorList>
            <person name="Bajic M."/>
            <person name="Ravishankar S."/>
        </authorList>
    </citation>
    <scope>NUCLEOTIDE SEQUENCE</scope>
    <source>
        <strain evidence="1">Bolivian I</strain>
    </source>
</reference>